<comment type="catalytic activity">
    <reaction evidence="6">
        <text>1D-myo-inositol 1,3,4,5,6-pentakisphosphate + ATP = 1D-myo-inositol hexakisphosphate + ADP + H(+)</text>
        <dbReference type="Rhea" id="RHEA:20313"/>
        <dbReference type="ChEBI" id="CHEBI:15378"/>
        <dbReference type="ChEBI" id="CHEBI:30616"/>
        <dbReference type="ChEBI" id="CHEBI:57733"/>
        <dbReference type="ChEBI" id="CHEBI:58130"/>
        <dbReference type="ChEBI" id="CHEBI:456216"/>
        <dbReference type="EC" id="2.7.1.158"/>
    </reaction>
</comment>
<feature type="compositionally biased region" description="Basic residues" evidence="7">
    <location>
        <begin position="455"/>
        <end position="469"/>
    </location>
</feature>
<dbReference type="RefSeq" id="XP_007515265.1">
    <property type="nucleotide sequence ID" value="XM_007515203.1"/>
</dbReference>
<evidence type="ECO:0000256" key="2">
    <source>
        <dbReference type="ARBA" id="ARBA00022679"/>
    </source>
</evidence>
<comment type="function">
    <text evidence="6">Phosphorylates Ins(1,3,4,5,6)P5 at position 2 to form Ins(1,2,3,4,5,6)P6 (InsP6 or phytate).</text>
</comment>
<dbReference type="EMBL" id="FO082278">
    <property type="protein sequence ID" value="CCO14144.1"/>
    <property type="molecule type" value="Genomic_DNA"/>
</dbReference>
<protein>
    <recommendedName>
        <fullName evidence="1 6">Inositol-pentakisphosphate 2-kinase</fullName>
        <ecNumber evidence="1 6">2.7.1.158</ecNumber>
    </recommendedName>
</protein>
<sequence>MMFGKEEKEALLWTIVGEGNAHRMYGKKRMMNRSGETVTNENEEEEEEERFLLRRRKRRKREEDSCTTFLSSLSSSFDRFVWSNGRERDADDEKSVLQRDLRFALGQLCAGCAGGTIQTTKEAGNILFSEQQRLRVKWNTSLVRAENGFFERIDAREKEEKRRLMRSDDDEEEVAGGEKKAPQFAIRERDYDWIPFYSARRRTSTTTSKRKRSLNVGRTIHALAIEIKPKCGFTFREDGKLRYDVKTNAEDGKRGKKSAYDPRKFFEHCEIWSFADGVDYEALKKQLVRELEHMIETPRNTFRVREAKTGEVLWDATKGGSNAKPRFSNVVSEAFAGKVSLKEFLELIVTSIQQDGALKRLIRAQKYGRMANAYDYFGPDEEEIAMRRLAPTSIRRAHDAVLESYKNDTDDTTTTITKQKQLKEAFEICQDAILSAIAKDASIILAVRLIPGGGIHRRLSPPPPPRRKSASSSSLDIAQEQKKYDAYDRSMDIPRGSGEMKDGAPRFAVSVNICDVGLKSAWKIPQWAELDS</sequence>
<keyword evidence="2 6" id="KW-0808">Transferase</keyword>
<dbReference type="GO" id="GO:0032958">
    <property type="term" value="P:inositol phosphate biosynthetic process"/>
    <property type="evidence" value="ECO:0007669"/>
    <property type="project" value="TreeGrafter"/>
</dbReference>
<keyword evidence="5 6" id="KW-0067">ATP-binding</keyword>
<reference evidence="8 9" key="1">
    <citation type="submission" date="2011-10" db="EMBL/GenBank/DDBJ databases">
        <authorList>
            <person name="Genoscope - CEA"/>
        </authorList>
    </citation>
    <scope>NUCLEOTIDE SEQUENCE [LARGE SCALE GENOMIC DNA]</scope>
    <source>
        <strain evidence="8 9">RCC 1105</strain>
    </source>
</reference>
<comment type="domain">
    <text evidence="6">The EXKPK motif is conserved in inositol-pentakisphosphate 2-kinases of both family 1 and 2.</text>
</comment>
<dbReference type="Pfam" id="PF06090">
    <property type="entry name" value="Ins_P5_2-kin"/>
    <property type="match status" value="1"/>
</dbReference>
<evidence type="ECO:0000313" key="9">
    <source>
        <dbReference type="Proteomes" id="UP000198341"/>
    </source>
</evidence>
<evidence type="ECO:0000256" key="5">
    <source>
        <dbReference type="ARBA" id="ARBA00022840"/>
    </source>
</evidence>
<dbReference type="PANTHER" id="PTHR14456">
    <property type="entry name" value="INOSITOL POLYPHOSPHATE KINASE 1"/>
    <property type="match status" value="1"/>
</dbReference>
<dbReference type="KEGG" id="bpg:Bathy01g03580"/>
<accession>K8E966</accession>
<gene>
    <name evidence="8" type="ORF">Bathy01g03580</name>
</gene>
<evidence type="ECO:0000256" key="1">
    <source>
        <dbReference type="ARBA" id="ARBA00012023"/>
    </source>
</evidence>
<dbReference type="Proteomes" id="UP000198341">
    <property type="component" value="Chromosome 1"/>
</dbReference>
<dbReference type="InterPro" id="IPR009286">
    <property type="entry name" value="Ins_P5_2-kin"/>
</dbReference>
<feature type="region of interest" description="Disordered" evidence="7">
    <location>
        <begin position="455"/>
        <end position="480"/>
    </location>
</feature>
<name>K8E966_9CHLO</name>
<evidence type="ECO:0000256" key="6">
    <source>
        <dbReference type="RuleBase" id="RU364126"/>
    </source>
</evidence>
<evidence type="ECO:0000256" key="4">
    <source>
        <dbReference type="ARBA" id="ARBA00022777"/>
    </source>
</evidence>
<evidence type="ECO:0000256" key="3">
    <source>
        <dbReference type="ARBA" id="ARBA00022741"/>
    </source>
</evidence>
<keyword evidence="4 6" id="KW-0418">Kinase</keyword>
<dbReference type="AlphaFoldDB" id="K8E966"/>
<keyword evidence="9" id="KW-1185">Reference proteome</keyword>
<dbReference type="GO" id="GO:0005634">
    <property type="term" value="C:nucleus"/>
    <property type="evidence" value="ECO:0007669"/>
    <property type="project" value="TreeGrafter"/>
</dbReference>
<organism evidence="8 9">
    <name type="scientific">Bathycoccus prasinos</name>
    <dbReference type="NCBI Taxonomy" id="41875"/>
    <lineage>
        <taxon>Eukaryota</taxon>
        <taxon>Viridiplantae</taxon>
        <taxon>Chlorophyta</taxon>
        <taxon>Mamiellophyceae</taxon>
        <taxon>Mamiellales</taxon>
        <taxon>Bathycoccaceae</taxon>
        <taxon>Bathycoccus</taxon>
    </lineage>
</organism>
<dbReference type="EC" id="2.7.1.158" evidence="1 6"/>
<dbReference type="GO" id="GO:0005524">
    <property type="term" value="F:ATP binding"/>
    <property type="evidence" value="ECO:0007669"/>
    <property type="project" value="UniProtKB-KW"/>
</dbReference>
<proteinExistence type="predicted"/>
<evidence type="ECO:0000256" key="7">
    <source>
        <dbReference type="SAM" id="MobiDB-lite"/>
    </source>
</evidence>
<keyword evidence="3 6" id="KW-0547">Nucleotide-binding</keyword>
<evidence type="ECO:0000313" key="8">
    <source>
        <dbReference type="EMBL" id="CCO14144.1"/>
    </source>
</evidence>
<dbReference type="GeneID" id="19018093"/>
<dbReference type="PANTHER" id="PTHR14456:SF2">
    <property type="entry name" value="INOSITOL-PENTAKISPHOSPHATE 2-KINASE"/>
    <property type="match status" value="1"/>
</dbReference>
<dbReference type="GO" id="GO:0035299">
    <property type="term" value="F:inositol-1,3,4,5,6-pentakisphosphate 2-kinase activity"/>
    <property type="evidence" value="ECO:0007669"/>
    <property type="project" value="UniProtKB-EC"/>
</dbReference>
<dbReference type="OrthoDB" id="272370at2759"/>